<dbReference type="RefSeq" id="XP_004223522.1">
    <property type="nucleotide sequence ID" value="XM_004223474.1"/>
</dbReference>
<dbReference type="SUPFAM" id="SSF53927">
    <property type="entry name" value="Cytidine deaminase-like"/>
    <property type="match status" value="1"/>
</dbReference>
<dbReference type="Proteomes" id="UP000006319">
    <property type="component" value="Chromosome 12"/>
</dbReference>
<dbReference type="OrthoDB" id="1701769at2759"/>
<feature type="non-terminal residue" evidence="1">
    <location>
        <position position="143"/>
    </location>
</feature>
<accession>K6UYE0</accession>
<dbReference type="eggNOG" id="KOG1018">
    <property type="taxonomic scope" value="Eukaryota"/>
</dbReference>
<dbReference type="Gene3D" id="3.40.140.10">
    <property type="entry name" value="Cytidine Deaminase, domain 2"/>
    <property type="match status" value="1"/>
</dbReference>
<proteinExistence type="predicted"/>
<dbReference type="KEGG" id="pcy:PCYB_121430"/>
<evidence type="ECO:0000313" key="1">
    <source>
        <dbReference type="EMBL" id="GAB67575.1"/>
    </source>
</evidence>
<dbReference type="AlphaFoldDB" id="K6UYE0"/>
<gene>
    <name evidence="1" type="ORF">PCYB_121430</name>
</gene>
<name>K6UYE0_PLACD</name>
<organism evidence="1 2">
    <name type="scientific">Plasmodium cynomolgi (strain B)</name>
    <dbReference type="NCBI Taxonomy" id="1120755"/>
    <lineage>
        <taxon>Eukaryota</taxon>
        <taxon>Sar</taxon>
        <taxon>Alveolata</taxon>
        <taxon>Apicomplexa</taxon>
        <taxon>Aconoidasida</taxon>
        <taxon>Haemosporida</taxon>
        <taxon>Plasmodiidae</taxon>
        <taxon>Plasmodium</taxon>
        <taxon>Plasmodium (Plasmodium)</taxon>
    </lineage>
</organism>
<keyword evidence="2" id="KW-1185">Reference proteome</keyword>
<dbReference type="InterPro" id="IPR016193">
    <property type="entry name" value="Cytidine_deaminase-like"/>
</dbReference>
<protein>
    <submittedName>
        <fullName evidence="1">Cytidine and deoxycytidylate deaminase family</fullName>
    </submittedName>
</protein>
<sequence length="143" mass="16446">AEKSLHVELKEMPIFSLLINEKKEILSSSYNHTNESKNGSRHCELIAIDKYLYGEDYEGMKNRNLIECFNNCENGVERSLARYFSKLDMCKGGRLADPSFGIEDDLVVRERPVGTSTEQLSEEKKNEIKHKLENLRKCCIVVT</sequence>
<evidence type="ECO:0000313" key="2">
    <source>
        <dbReference type="Proteomes" id="UP000006319"/>
    </source>
</evidence>
<reference evidence="1 2" key="1">
    <citation type="journal article" date="2012" name="Nat. Genet.">
        <title>Plasmodium cynomolgi genome sequences provide insight into Plasmodium vivax and the monkey malaria clade.</title>
        <authorList>
            <person name="Tachibana S."/>
            <person name="Sullivan S.A."/>
            <person name="Kawai S."/>
            <person name="Nakamura S."/>
            <person name="Kim H.R."/>
            <person name="Goto N."/>
            <person name="Arisue N."/>
            <person name="Palacpac N.M.Q."/>
            <person name="Honma H."/>
            <person name="Yagi M."/>
            <person name="Tougan T."/>
            <person name="Katakai Y."/>
            <person name="Kaneko O."/>
            <person name="Mita T."/>
            <person name="Kita K."/>
            <person name="Yasutomi Y."/>
            <person name="Sutton P.L."/>
            <person name="Shakhbatyan R."/>
            <person name="Horii T."/>
            <person name="Yasunaga T."/>
            <person name="Barnwell J.W."/>
            <person name="Escalante A.A."/>
            <person name="Carlton J.M."/>
            <person name="Tanabe K."/>
        </authorList>
    </citation>
    <scope>NUCLEOTIDE SEQUENCE [LARGE SCALE GENOMIC DNA]</scope>
    <source>
        <strain evidence="1 2">B</strain>
    </source>
</reference>
<dbReference type="GeneID" id="14693944"/>
<dbReference type="EMBL" id="DF157104">
    <property type="protein sequence ID" value="GAB67575.1"/>
    <property type="molecule type" value="Genomic_DNA"/>
</dbReference>
<feature type="non-terminal residue" evidence="1">
    <location>
        <position position="1"/>
    </location>
</feature>
<dbReference type="GO" id="GO:0003824">
    <property type="term" value="F:catalytic activity"/>
    <property type="evidence" value="ECO:0007669"/>
    <property type="project" value="InterPro"/>
</dbReference>
<dbReference type="VEuPathDB" id="PlasmoDB:PCYB_121430"/>